<feature type="domain" description="PHD-type" evidence="8">
    <location>
        <begin position="823"/>
        <end position="868"/>
    </location>
</feature>
<proteinExistence type="predicted"/>
<comment type="subcellular location">
    <subcellularLocation>
        <location evidence="1">Nucleus</location>
    </subcellularLocation>
</comment>
<dbReference type="Pfam" id="PF16135">
    <property type="entry name" value="TDBD"/>
    <property type="match status" value="2"/>
</dbReference>
<evidence type="ECO:0000313" key="10">
    <source>
        <dbReference type="Proteomes" id="UP000825935"/>
    </source>
</evidence>
<dbReference type="SUPFAM" id="SSF57903">
    <property type="entry name" value="FYVE/PHD zinc finger"/>
    <property type="match status" value="2"/>
</dbReference>
<dbReference type="GO" id="GO:0000977">
    <property type="term" value="F:RNA polymerase II transcription regulatory region sequence-specific DNA binding"/>
    <property type="evidence" value="ECO:0007669"/>
    <property type="project" value="TreeGrafter"/>
</dbReference>
<evidence type="ECO:0000256" key="1">
    <source>
        <dbReference type="ARBA" id="ARBA00004123"/>
    </source>
</evidence>
<feature type="region of interest" description="Disordered" evidence="7">
    <location>
        <begin position="201"/>
        <end position="300"/>
    </location>
</feature>
<dbReference type="GO" id="GO:0008270">
    <property type="term" value="F:zinc ion binding"/>
    <property type="evidence" value="ECO:0007669"/>
    <property type="project" value="UniProtKB-KW"/>
</dbReference>
<evidence type="ECO:0000256" key="3">
    <source>
        <dbReference type="ARBA" id="ARBA00022771"/>
    </source>
</evidence>
<keyword evidence="10" id="KW-1185">Reference proteome</keyword>
<dbReference type="InterPro" id="IPR019786">
    <property type="entry name" value="Zinc_finger_PHD-type_CS"/>
</dbReference>
<dbReference type="PANTHER" id="PTHR47025:SF2">
    <property type="entry name" value="AUTOIMMUNE REGULATOR"/>
    <property type="match status" value="1"/>
</dbReference>
<dbReference type="GO" id="GO:0003682">
    <property type="term" value="F:chromatin binding"/>
    <property type="evidence" value="ECO:0007669"/>
    <property type="project" value="TreeGrafter"/>
</dbReference>
<dbReference type="InterPro" id="IPR001965">
    <property type="entry name" value="Znf_PHD"/>
</dbReference>
<dbReference type="Pfam" id="PF00628">
    <property type="entry name" value="PHD"/>
    <property type="match status" value="1"/>
</dbReference>
<feature type="region of interest" description="Disordered" evidence="7">
    <location>
        <begin position="465"/>
        <end position="501"/>
    </location>
</feature>
<dbReference type="InterPro" id="IPR032308">
    <property type="entry name" value="TDBD"/>
</dbReference>
<dbReference type="Proteomes" id="UP000825935">
    <property type="component" value="Chromosome 36"/>
</dbReference>
<dbReference type="PROSITE" id="PS01359">
    <property type="entry name" value="ZF_PHD_1"/>
    <property type="match status" value="1"/>
</dbReference>
<reference evidence="9" key="1">
    <citation type="submission" date="2021-08" db="EMBL/GenBank/DDBJ databases">
        <title>WGS assembly of Ceratopteris richardii.</title>
        <authorList>
            <person name="Marchant D.B."/>
            <person name="Chen G."/>
            <person name="Jenkins J."/>
            <person name="Shu S."/>
            <person name="Leebens-Mack J."/>
            <person name="Grimwood J."/>
            <person name="Schmutz J."/>
            <person name="Soltis P."/>
            <person name="Soltis D."/>
            <person name="Chen Z.-H."/>
        </authorList>
    </citation>
    <scope>NUCLEOTIDE SEQUENCE</scope>
    <source>
        <strain evidence="9">Whitten #5841</strain>
        <tissue evidence="9">Leaf</tissue>
    </source>
</reference>
<evidence type="ECO:0000256" key="4">
    <source>
        <dbReference type="ARBA" id="ARBA00022833"/>
    </source>
</evidence>
<evidence type="ECO:0000256" key="5">
    <source>
        <dbReference type="ARBA" id="ARBA00023242"/>
    </source>
</evidence>
<dbReference type="Gene3D" id="3.40.630.30">
    <property type="match status" value="1"/>
</dbReference>
<evidence type="ECO:0000256" key="6">
    <source>
        <dbReference type="PROSITE-ProRule" id="PRU00146"/>
    </source>
</evidence>
<feature type="compositionally biased region" description="Polar residues" evidence="7">
    <location>
        <begin position="465"/>
        <end position="474"/>
    </location>
</feature>
<dbReference type="AlphaFoldDB" id="A0A8T2QCW4"/>
<dbReference type="InterPro" id="IPR056511">
    <property type="entry name" value="IDM1_C"/>
</dbReference>
<dbReference type="InterPro" id="IPR011011">
    <property type="entry name" value="Znf_FYVE_PHD"/>
</dbReference>
<feature type="compositionally biased region" description="Basic and acidic residues" evidence="7">
    <location>
        <begin position="219"/>
        <end position="274"/>
    </location>
</feature>
<keyword evidence="3 6" id="KW-0863">Zinc-finger</keyword>
<feature type="region of interest" description="Disordered" evidence="7">
    <location>
        <begin position="668"/>
        <end position="732"/>
    </location>
</feature>
<dbReference type="OrthoDB" id="1903104at2759"/>
<sequence length="1163" mass="128028">MTWRDCMDCRNMQTMDYYLAQDSNERFHSPLKRKASNEGFILHPCIEGHSSKRRAVREVSDTIHANGNIHVPHNSRSVSCFGKNLGLLGAGSFLQFCRSRECFMSWMKDDLLESHPSERRATKKRCLIKHFILFMSSTDQIWFAIGGRVCETQEMLCFFQSLLKSSTFTSFIDSVSMDITLFKVMPKSLMDISSNYVHKGDDNGNTMKDAPTAASGGKHTKDSNHKSTEETKGEDSGDAGKDSENDDSKEIGEKGGKEDGEGGEEGKDKEKPEQETEEEEEEEQEREEESKEDEDIEMDSGVCTVTASPIEEALDCSTLSDGHSHHSDDIYNGQEGLSSRLEGGSPFALSDHLAAAKLKIPGVSCKADADMDTSNYSTSRFSMSDGSASLSMQNGSHRMQNQSDCHPPGFIDVSGQGVSDIPRDVFSNVFNSGSSGVSRNMFGDAFSIQGTSSYGSHSLQPVLDTTSGWQTPSEVSKDICTDGSVSHNQQSTSKSSSLPQARAELSHLMSSGASKDCRAFNQMAQPERLRIKIKLPKDPTGNLEPPGDLEDGSGEEVLSKLKEVKDFPTTAKGLLSSGLLDGCKVHYYYKGRGNTLTGVVKDGGILCNCRLCKGKVVVNVSSFEKHAGSNARHPSDYIFLENGKSLQEIIKAGCQSNQGRSTGTVFRAANEEGTDRSSIRTSGVRGSSTHSRKGSFSSSEGVKLDTSPLYSRSFQKQPAQTRDGSRHKLLFQPGGLPDGTEVSYYVKGQCYLRGTKKGHGICCGCCNEVVSCSQFEAHAGWASRRNAYISMYLSNGQSLHEYALTLGTKDQYLKGGDSCQEHEDFCAECGDGGDLVLCHLCPKAYHLDCVGLNRSPEHDWCCPLCGEQRQHPWKRTAKGSGRVYYSSSKEKNAERCHRVIKVPENVIGGCVFCKNGDFQKSGFGPKTIMLCDQCEREYHVGCMKERGIADLQELPAGKWFCSSDCDHIHRVLEKLVINAPSMTLKGPDSENGEITWQLLHGRRGNPDNGRMLAEAASIFTESFDPIIDATSGRDLISLMVYSRSIRDQDFQGMYCAVLKHRKEVVSAALFRVFGREFAEMPLVATAFKFRGQGYFQMLMSCIEELLHKLQVKYLVLPAAEGAEGIWTNKFGFSKLVDGQLQRLGSEVQMMIFQGSSMLCKALL</sequence>
<comment type="caution">
    <text evidence="9">The sequence shown here is derived from an EMBL/GenBank/DDBJ whole genome shotgun (WGS) entry which is preliminary data.</text>
</comment>
<evidence type="ECO:0000313" key="9">
    <source>
        <dbReference type="EMBL" id="KAH7281460.1"/>
    </source>
</evidence>
<evidence type="ECO:0000256" key="2">
    <source>
        <dbReference type="ARBA" id="ARBA00022723"/>
    </source>
</evidence>
<feature type="compositionally biased region" description="Polar residues" evidence="7">
    <location>
        <begin position="708"/>
        <end position="722"/>
    </location>
</feature>
<evidence type="ECO:0000256" key="7">
    <source>
        <dbReference type="SAM" id="MobiDB-lite"/>
    </source>
</evidence>
<keyword evidence="5" id="KW-0539">Nucleus</keyword>
<dbReference type="InterPro" id="IPR019787">
    <property type="entry name" value="Znf_PHD-finger"/>
</dbReference>
<dbReference type="Pfam" id="PF23209">
    <property type="entry name" value="IDM1_C"/>
    <property type="match status" value="1"/>
</dbReference>
<dbReference type="SUPFAM" id="SSF55729">
    <property type="entry name" value="Acyl-CoA N-acyltransferases (Nat)"/>
    <property type="match status" value="1"/>
</dbReference>
<dbReference type="InterPro" id="IPR016181">
    <property type="entry name" value="Acyl_CoA_acyltransferase"/>
</dbReference>
<dbReference type="GO" id="GO:0045944">
    <property type="term" value="P:positive regulation of transcription by RNA polymerase II"/>
    <property type="evidence" value="ECO:0007669"/>
    <property type="project" value="TreeGrafter"/>
</dbReference>
<organism evidence="9 10">
    <name type="scientific">Ceratopteris richardii</name>
    <name type="common">Triangle waterfern</name>
    <dbReference type="NCBI Taxonomy" id="49495"/>
    <lineage>
        <taxon>Eukaryota</taxon>
        <taxon>Viridiplantae</taxon>
        <taxon>Streptophyta</taxon>
        <taxon>Embryophyta</taxon>
        <taxon>Tracheophyta</taxon>
        <taxon>Polypodiopsida</taxon>
        <taxon>Polypodiidae</taxon>
        <taxon>Polypodiales</taxon>
        <taxon>Pteridineae</taxon>
        <taxon>Pteridaceae</taxon>
        <taxon>Parkerioideae</taxon>
        <taxon>Ceratopteris</taxon>
    </lineage>
</organism>
<accession>A0A8T2QCW4</accession>
<gene>
    <name evidence="9" type="ORF">KP509_36G048800</name>
</gene>
<feature type="compositionally biased region" description="Basic and acidic residues" evidence="7">
    <location>
        <begin position="669"/>
        <end position="678"/>
    </location>
</feature>
<feature type="compositionally biased region" description="Acidic residues" evidence="7">
    <location>
        <begin position="275"/>
        <end position="298"/>
    </location>
</feature>
<dbReference type="EMBL" id="CM035441">
    <property type="protein sequence ID" value="KAH7281460.1"/>
    <property type="molecule type" value="Genomic_DNA"/>
</dbReference>
<dbReference type="GO" id="GO:0042393">
    <property type="term" value="F:histone binding"/>
    <property type="evidence" value="ECO:0007669"/>
    <property type="project" value="TreeGrafter"/>
</dbReference>
<dbReference type="InterPro" id="IPR013083">
    <property type="entry name" value="Znf_RING/FYVE/PHD"/>
</dbReference>
<dbReference type="Gene3D" id="3.30.40.10">
    <property type="entry name" value="Zinc/RING finger domain, C3HC4 (zinc finger)"/>
    <property type="match status" value="2"/>
</dbReference>
<feature type="compositionally biased region" description="Low complexity" evidence="7">
    <location>
        <begin position="484"/>
        <end position="500"/>
    </location>
</feature>
<dbReference type="CDD" id="cd15568">
    <property type="entry name" value="PHD5_NSD"/>
    <property type="match status" value="1"/>
</dbReference>
<dbReference type="PANTHER" id="PTHR47025">
    <property type="entry name" value="AUTOIMMUNE REGULATOR"/>
    <property type="match status" value="1"/>
</dbReference>
<keyword evidence="2" id="KW-0479">Metal-binding</keyword>
<feature type="compositionally biased region" description="Polar residues" evidence="7">
    <location>
        <begin position="679"/>
        <end position="700"/>
    </location>
</feature>
<name>A0A8T2QCW4_CERRI</name>
<dbReference type="PROSITE" id="PS50016">
    <property type="entry name" value="ZF_PHD_2"/>
    <property type="match status" value="1"/>
</dbReference>
<keyword evidence="4" id="KW-0862">Zinc</keyword>
<dbReference type="SMART" id="SM00249">
    <property type="entry name" value="PHD"/>
    <property type="match status" value="2"/>
</dbReference>
<evidence type="ECO:0000259" key="8">
    <source>
        <dbReference type="PROSITE" id="PS50016"/>
    </source>
</evidence>
<dbReference type="GO" id="GO:0005634">
    <property type="term" value="C:nucleus"/>
    <property type="evidence" value="ECO:0007669"/>
    <property type="project" value="UniProtKB-SubCell"/>
</dbReference>
<protein>
    <recommendedName>
        <fullName evidence="8">PHD-type domain-containing protein</fullName>
    </recommendedName>
</protein>